<dbReference type="FunFam" id="3.30.1490.20:FF:000010">
    <property type="entry name" value="Phosphoenolpyruvate synthase"/>
    <property type="match status" value="1"/>
</dbReference>
<evidence type="ECO:0000256" key="11">
    <source>
        <dbReference type="ARBA" id="ARBA00022842"/>
    </source>
</evidence>
<dbReference type="GO" id="GO:0008986">
    <property type="term" value="F:pyruvate, water dikinase activity"/>
    <property type="evidence" value="ECO:0007669"/>
    <property type="project" value="UniProtKB-EC"/>
</dbReference>
<keyword evidence="10" id="KW-0067">ATP-binding</keyword>
<evidence type="ECO:0000256" key="9">
    <source>
        <dbReference type="ARBA" id="ARBA00022777"/>
    </source>
</evidence>
<dbReference type="EMBL" id="DVAB01000021">
    <property type="protein sequence ID" value="HIK00310.1"/>
    <property type="molecule type" value="Genomic_DNA"/>
</dbReference>
<dbReference type="Gene3D" id="3.30.470.20">
    <property type="entry name" value="ATP-grasp fold, B domain"/>
    <property type="match status" value="1"/>
</dbReference>
<evidence type="ECO:0000256" key="7">
    <source>
        <dbReference type="ARBA" id="ARBA00022723"/>
    </source>
</evidence>
<sequence length="453" mass="49929">MATIVWFKDISKRDIGFAGGKAANLGELLRANLPVPNGFVVTANTYDKFLDEAGIRDQVNNLLKNLNVEDTDKLNSASKTIKSVIINSEISSQIAKEIATAYDKLSSGTIRIAGASFESGEFVAVRSSATAEDLPDASFAGQQRTLLNVKGKSELLNAVKECWASLYEPRAIFYRTQKGFEHEKVSMSVVVQKMVDSYKSGVLFTIDPTTNDLNKIAIEAAWGLGEAVVSGEITPDYYVIDKRTGKLVLKKISEKPFMYTRDLEKGRTKKVNLSQEIAKKQVLTDDELFMLAKFGKRIEDHYAWPQDIEWGIEDGQIFILQTRPVTTIKSVESQMPATLVMKRAATQAAEDIEEILETETGIPNIEVATVEAEHEDIESILEKEVATPEVSETLPEFEETILEIEKAEESPKEETLPAGAIVKGFGASPGKSAGRVKIISNLEELSKIQKGDI</sequence>
<keyword evidence="7" id="KW-0479">Metal-binding</keyword>
<comment type="caution">
    <text evidence="15">The sequence shown here is derived from an EMBL/GenBank/DDBJ whole genome shotgun (WGS) entry which is preliminary data.</text>
</comment>
<dbReference type="GO" id="GO:0006094">
    <property type="term" value="P:gluconeogenesis"/>
    <property type="evidence" value="ECO:0007669"/>
    <property type="project" value="UniProtKB-UniPathway"/>
</dbReference>
<dbReference type="AlphaFoldDB" id="A0A832UV75"/>
<accession>A0A832UV75</accession>
<dbReference type="Gene3D" id="3.30.1490.20">
    <property type="entry name" value="ATP-grasp fold, A domain"/>
    <property type="match status" value="1"/>
</dbReference>
<comment type="cofactor">
    <cofactor evidence="1">
        <name>Mg(2+)</name>
        <dbReference type="ChEBI" id="CHEBI:18420"/>
    </cofactor>
</comment>
<keyword evidence="6" id="KW-0808">Transferase</keyword>
<evidence type="ECO:0000313" key="15">
    <source>
        <dbReference type="EMBL" id="HIK00310.1"/>
    </source>
</evidence>
<dbReference type="PANTHER" id="PTHR43030">
    <property type="entry name" value="PHOSPHOENOLPYRUVATE SYNTHASE"/>
    <property type="match status" value="1"/>
</dbReference>
<evidence type="ECO:0000256" key="4">
    <source>
        <dbReference type="ARBA" id="ARBA00007837"/>
    </source>
</evidence>
<evidence type="ECO:0000313" key="16">
    <source>
        <dbReference type="Proteomes" id="UP000646946"/>
    </source>
</evidence>
<comment type="similarity">
    <text evidence="4">Belongs to the PEP-utilizing enzyme family.</text>
</comment>
<dbReference type="SUPFAM" id="SSF56059">
    <property type="entry name" value="Glutathione synthetase ATP-binding domain-like"/>
    <property type="match status" value="1"/>
</dbReference>
<evidence type="ECO:0000256" key="10">
    <source>
        <dbReference type="ARBA" id="ARBA00022840"/>
    </source>
</evidence>
<keyword evidence="11" id="KW-0460">Magnesium</keyword>
<evidence type="ECO:0000256" key="5">
    <source>
        <dbReference type="ARBA" id="ARBA00011996"/>
    </source>
</evidence>
<organism evidence="15 16">
    <name type="scientific">Candidatus Naiadarchaeum limnaeum</name>
    <dbReference type="NCBI Taxonomy" id="2756139"/>
    <lineage>
        <taxon>Archaea</taxon>
        <taxon>Candidatus Undinarchaeota</taxon>
        <taxon>Candidatus Undinarchaeia</taxon>
        <taxon>Candidatus Naiadarchaeales</taxon>
        <taxon>Candidatus Naiadarchaeaceae</taxon>
        <taxon>Candidatus Naiadarchaeum</taxon>
    </lineage>
</organism>
<evidence type="ECO:0000256" key="6">
    <source>
        <dbReference type="ARBA" id="ARBA00022679"/>
    </source>
</evidence>
<dbReference type="InterPro" id="IPR006319">
    <property type="entry name" value="PEP_synth"/>
</dbReference>
<feature type="domain" description="Pyruvate phosphate dikinase AMP/ATP-binding" evidence="14">
    <location>
        <begin position="18"/>
        <end position="335"/>
    </location>
</feature>
<evidence type="ECO:0000256" key="13">
    <source>
        <dbReference type="ARBA" id="ARBA00047700"/>
    </source>
</evidence>
<evidence type="ECO:0000256" key="1">
    <source>
        <dbReference type="ARBA" id="ARBA00001946"/>
    </source>
</evidence>
<name>A0A832UV75_9ARCH</name>
<dbReference type="PANTHER" id="PTHR43030:SF1">
    <property type="entry name" value="PHOSPHOENOLPYRUVATE SYNTHASE"/>
    <property type="match status" value="1"/>
</dbReference>
<evidence type="ECO:0000256" key="12">
    <source>
        <dbReference type="ARBA" id="ARBA00033470"/>
    </source>
</evidence>
<dbReference type="InterPro" id="IPR013815">
    <property type="entry name" value="ATP_grasp_subdomain_1"/>
</dbReference>
<evidence type="ECO:0000256" key="2">
    <source>
        <dbReference type="ARBA" id="ARBA00002988"/>
    </source>
</evidence>
<dbReference type="EC" id="2.7.9.2" evidence="5"/>
<keyword evidence="9" id="KW-0418">Kinase</keyword>
<evidence type="ECO:0000259" key="14">
    <source>
        <dbReference type="Pfam" id="PF01326"/>
    </source>
</evidence>
<comment type="function">
    <text evidence="2">Catalyzes the phosphorylation of pyruvate to phosphoenolpyruvate.</text>
</comment>
<proteinExistence type="inferred from homology"/>
<dbReference type="GO" id="GO:0005524">
    <property type="term" value="F:ATP binding"/>
    <property type="evidence" value="ECO:0007669"/>
    <property type="project" value="UniProtKB-KW"/>
</dbReference>
<evidence type="ECO:0000256" key="8">
    <source>
        <dbReference type="ARBA" id="ARBA00022741"/>
    </source>
</evidence>
<comment type="catalytic activity">
    <reaction evidence="13">
        <text>pyruvate + ATP + H2O = phosphoenolpyruvate + AMP + phosphate + 2 H(+)</text>
        <dbReference type="Rhea" id="RHEA:11364"/>
        <dbReference type="ChEBI" id="CHEBI:15361"/>
        <dbReference type="ChEBI" id="CHEBI:15377"/>
        <dbReference type="ChEBI" id="CHEBI:15378"/>
        <dbReference type="ChEBI" id="CHEBI:30616"/>
        <dbReference type="ChEBI" id="CHEBI:43474"/>
        <dbReference type="ChEBI" id="CHEBI:58702"/>
        <dbReference type="ChEBI" id="CHEBI:456215"/>
        <dbReference type="EC" id="2.7.9.2"/>
    </reaction>
</comment>
<gene>
    <name evidence="15" type="ORF">H1016_02090</name>
</gene>
<dbReference type="Pfam" id="PF01326">
    <property type="entry name" value="PPDK_N"/>
    <property type="match status" value="1"/>
</dbReference>
<comment type="pathway">
    <text evidence="3">Carbohydrate biosynthesis; gluconeogenesis.</text>
</comment>
<keyword evidence="16" id="KW-1185">Reference proteome</keyword>
<dbReference type="Proteomes" id="UP000646946">
    <property type="component" value="Unassembled WGS sequence"/>
</dbReference>
<evidence type="ECO:0000256" key="3">
    <source>
        <dbReference type="ARBA" id="ARBA00004742"/>
    </source>
</evidence>
<dbReference type="GO" id="GO:0046872">
    <property type="term" value="F:metal ion binding"/>
    <property type="evidence" value="ECO:0007669"/>
    <property type="project" value="UniProtKB-KW"/>
</dbReference>
<keyword evidence="8" id="KW-0547">Nucleotide-binding</keyword>
<dbReference type="InterPro" id="IPR002192">
    <property type="entry name" value="PPDK_AMP/ATP-bd"/>
</dbReference>
<feature type="non-terminal residue" evidence="15">
    <location>
        <position position="453"/>
    </location>
</feature>
<protein>
    <recommendedName>
        <fullName evidence="5">pyruvate, water dikinase</fullName>
        <ecNumber evidence="5">2.7.9.2</ecNumber>
    </recommendedName>
    <alternativeName>
        <fullName evidence="12">Pyruvate, water dikinase</fullName>
    </alternativeName>
</protein>
<reference evidence="15 16" key="1">
    <citation type="journal article" name="Nat. Commun.">
        <title>Undinarchaeota illuminate DPANN phylogeny and the impact of gene transfer on archaeal evolution.</title>
        <authorList>
            <person name="Dombrowski N."/>
            <person name="Williams T.A."/>
            <person name="Sun J."/>
            <person name="Woodcroft B.J."/>
            <person name="Lee J.H."/>
            <person name="Minh B.Q."/>
            <person name="Rinke C."/>
            <person name="Spang A."/>
        </authorList>
    </citation>
    <scope>NUCLEOTIDE SEQUENCE [LARGE SCALE GENOMIC DNA]</scope>
    <source>
        <strain evidence="15">MAG_bin1129</strain>
    </source>
</reference>
<dbReference type="UniPathway" id="UPA00138"/>